<dbReference type="InterPro" id="IPR036185">
    <property type="entry name" value="DNA_heli_DnaB-like_N_sf"/>
</dbReference>
<accession>A0A381ZBD9</accession>
<gene>
    <name evidence="1" type="ORF">METZ01_LOCUS139450</name>
</gene>
<dbReference type="AlphaFoldDB" id="A0A381ZBD9"/>
<dbReference type="GO" id="GO:0003678">
    <property type="term" value="F:DNA helicase activity"/>
    <property type="evidence" value="ECO:0007669"/>
    <property type="project" value="InterPro"/>
</dbReference>
<dbReference type="GO" id="GO:0006260">
    <property type="term" value="P:DNA replication"/>
    <property type="evidence" value="ECO:0007669"/>
    <property type="project" value="InterPro"/>
</dbReference>
<dbReference type="EMBL" id="UINC01020676">
    <property type="protein sequence ID" value="SVA86596.1"/>
    <property type="molecule type" value="Genomic_DNA"/>
</dbReference>
<proteinExistence type="predicted"/>
<evidence type="ECO:0008006" key="2">
    <source>
        <dbReference type="Google" id="ProtNLM"/>
    </source>
</evidence>
<name>A0A381ZBD9_9ZZZZ</name>
<feature type="non-terminal residue" evidence="1">
    <location>
        <position position="147"/>
    </location>
</feature>
<sequence length="147" mass="17112">MTKLNLEQTILSNLIYSDDYTRKALPYIKEDYFQDSIEKIVFKTIASYIDKYKSCPDKEVVKLDLQKATLNEDQFKKSVEYIDTHLRINFDEGPNRLEWLIDETEKWCKDKAIYNAILNGIHIIDGKSKDQTVDAIPEILTEALSVS</sequence>
<dbReference type="GO" id="GO:0005524">
    <property type="term" value="F:ATP binding"/>
    <property type="evidence" value="ECO:0007669"/>
    <property type="project" value="InterPro"/>
</dbReference>
<organism evidence="1">
    <name type="scientific">marine metagenome</name>
    <dbReference type="NCBI Taxonomy" id="408172"/>
    <lineage>
        <taxon>unclassified sequences</taxon>
        <taxon>metagenomes</taxon>
        <taxon>ecological metagenomes</taxon>
    </lineage>
</organism>
<dbReference type="SUPFAM" id="SSF48024">
    <property type="entry name" value="N-terminal domain of DnaB helicase"/>
    <property type="match status" value="1"/>
</dbReference>
<evidence type="ECO:0000313" key="1">
    <source>
        <dbReference type="EMBL" id="SVA86596.1"/>
    </source>
</evidence>
<protein>
    <recommendedName>
        <fullName evidence="2">DNA helicase DnaB-like N-terminal domain-containing protein</fullName>
    </recommendedName>
</protein>
<reference evidence="1" key="1">
    <citation type="submission" date="2018-05" db="EMBL/GenBank/DDBJ databases">
        <authorList>
            <person name="Lanie J.A."/>
            <person name="Ng W.-L."/>
            <person name="Kazmierczak K.M."/>
            <person name="Andrzejewski T.M."/>
            <person name="Davidsen T.M."/>
            <person name="Wayne K.J."/>
            <person name="Tettelin H."/>
            <person name="Glass J.I."/>
            <person name="Rusch D."/>
            <person name="Podicherti R."/>
            <person name="Tsui H.-C.T."/>
            <person name="Winkler M.E."/>
        </authorList>
    </citation>
    <scope>NUCLEOTIDE SEQUENCE</scope>
</reference>